<gene>
    <name evidence="5" type="ORF">CLV59_107357</name>
</gene>
<evidence type="ECO:0000313" key="6">
    <source>
        <dbReference type="Proteomes" id="UP000249819"/>
    </source>
</evidence>
<keyword evidence="3" id="KW-0804">Transcription</keyword>
<dbReference type="InterPro" id="IPR003313">
    <property type="entry name" value="AraC-bd"/>
</dbReference>
<dbReference type="Pfam" id="PF02311">
    <property type="entry name" value="AraC_binding"/>
    <property type="match status" value="1"/>
</dbReference>
<proteinExistence type="predicted"/>
<dbReference type="GO" id="GO:0043565">
    <property type="term" value="F:sequence-specific DNA binding"/>
    <property type="evidence" value="ECO:0007669"/>
    <property type="project" value="InterPro"/>
</dbReference>
<keyword evidence="1" id="KW-0805">Transcription regulation</keyword>
<dbReference type="PANTHER" id="PTHR43280">
    <property type="entry name" value="ARAC-FAMILY TRANSCRIPTIONAL REGULATOR"/>
    <property type="match status" value="1"/>
</dbReference>
<dbReference type="SUPFAM" id="SSF51215">
    <property type="entry name" value="Regulatory protein AraC"/>
    <property type="match status" value="1"/>
</dbReference>
<dbReference type="InterPro" id="IPR018060">
    <property type="entry name" value="HTH_AraC"/>
</dbReference>
<dbReference type="PANTHER" id="PTHR43280:SF2">
    <property type="entry name" value="HTH-TYPE TRANSCRIPTIONAL REGULATOR EXSA"/>
    <property type="match status" value="1"/>
</dbReference>
<evidence type="ECO:0000259" key="4">
    <source>
        <dbReference type="PROSITE" id="PS01124"/>
    </source>
</evidence>
<organism evidence="5 6">
    <name type="scientific">Chitinophaga dinghuensis</name>
    <dbReference type="NCBI Taxonomy" id="1539050"/>
    <lineage>
        <taxon>Bacteria</taxon>
        <taxon>Pseudomonadati</taxon>
        <taxon>Bacteroidota</taxon>
        <taxon>Chitinophagia</taxon>
        <taxon>Chitinophagales</taxon>
        <taxon>Chitinophagaceae</taxon>
        <taxon>Chitinophaga</taxon>
    </lineage>
</organism>
<dbReference type="Gene3D" id="1.10.10.60">
    <property type="entry name" value="Homeodomain-like"/>
    <property type="match status" value="2"/>
</dbReference>
<dbReference type="AlphaFoldDB" id="A0A327VU58"/>
<dbReference type="SMART" id="SM00342">
    <property type="entry name" value="HTH_ARAC"/>
    <property type="match status" value="1"/>
</dbReference>
<comment type="caution">
    <text evidence="5">The sequence shown here is derived from an EMBL/GenBank/DDBJ whole genome shotgun (WGS) entry which is preliminary data.</text>
</comment>
<dbReference type="SUPFAM" id="SSF46689">
    <property type="entry name" value="Homeodomain-like"/>
    <property type="match status" value="1"/>
</dbReference>
<evidence type="ECO:0000313" key="5">
    <source>
        <dbReference type="EMBL" id="RAJ77590.1"/>
    </source>
</evidence>
<name>A0A327VU58_9BACT</name>
<keyword evidence="2 5" id="KW-0238">DNA-binding</keyword>
<keyword evidence="6" id="KW-1185">Reference proteome</keyword>
<evidence type="ECO:0000256" key="2">
    <source>
        <dbReference type="ARBA" id="ARBA00023125"/>
    </source>
</evidence>
<reference evidence="5 6" key="1">
    <citation type="submission" date="2018-06" db="EMBL/GenBank/DDBJ databases">
        <title>Genomic Encyclopedia of Archaeal and Bacterial Type Strains, Phase II (KMG-II): from individual species to whole genera.</title>
        <authorList>
            <person name="Goeker M."/>
        </authorList>
    </citation>
    <scope>NUCLEOTIDE SEQUENCE [LARGE SCALE GENOMIC DNA]</scope>
    <source>
        <strain evidence="5 6">DSM 29821</strain>
    </source>
</reference>
<accession>A0A327VU58</accession>
<dbReference type="Proteomes" id="UP000249819">
    <property type="component" value="Unassembled WGS sequence"/>
</dbReference>
<dbReference type="Pfam" id="PF12833">
    <property type="entry name" value="HTH_18"/>
    <property type="match status" value="1"/>
</dbReference>
<dbReference type="InterPro" id="IPR009057">
    <property type="entry name" value="Homeodomain-like_sf"/>
</dbReference>
<dbReference type="EMBL" id="QLMA01000007">
    <property type="protein sequence ID" value="RAJ77590.1"/>
    <property type="molecule type" value="Genomic_DNA"/>
</dbReference>
<dbReference type="PROSITE" id="PS01124">
    <property type="entry name" value="HTH_ARAC_FAMILY_2"/>
    <property type="match status" value="1"/>
</dbReference>
<sequence length="296" mass="35232">MFQLYIVTLILYFYNMGRDTLHQQYEIEWKELQRFEKPLKRNNFFELIYVMEGTGVQVVNNHQFNYRKGNLFLLTPKDIYSFDIDQKTSFFFLRFNESYIREKSGKDQDTVTHVAYILQNASHRPGCILKNKTDKPLIFSLVNAILDEQTRQQIYHTRISEQIISTIITVVARNIALKLPKNIKENTGEPILEILNYIQLNIFEPRKLKTENLSRHFNISTNYLGRYFKKQTGETLQSYITHYKIRLVETRLLHSDMRMSEIAYELSFTDESHLNRTFKRYHGISPTAFKKTGKKV</sequence>
<evidence type="ECO:0000256" key="3">
    <source>
        <dbReference type="ARBA" id="ARBA00023163"/>
    </source>
</evidence>
<dbReference type="GO" id="GO:0003700">
    <property type="term" value="F:DNA-binding transcription factor activity"/>
    <property type="evidence" value="ECO:0007669"/>
    <property type="project" value="InterPro"/>
</dbReference>
<dbReference type="InterPro" id="IPR037923">
    <property type="entry name" value="HTH-like"/>
</dbReference>
<evidence type="ECO:0000256" key="1">
    <source>
        <dbReference type="ARBA" id="ARBA00023015"/>
    </source>
</evidence>
<protein>
    <submittedName>
        <fullName evidence="5">AraC-like DNA-binding protein</fullName>
    </submittedName>
</protein>
<feature type="domain" description="HTH araC/xylS-type" evidence="4">
    <location>
        <begin position="192"/>
        <end position="292"/>
    </location>
</feature>